<feature type="compositionally biased region" description="Low complexity" evidence="1">
    <location>
        <begin position="1168"/>
        <end position="1182"/>
    </location>
</feature>
<dbReference type="GO" id="GO:0051015">
    <property type="term" value="F:actin filament binding"/>
    <property type="evidence" value="ECO:0007669"/>
    <property type="project" value="InterPro"/>
</dbReference>
<feature type="compositionally biased region" description="Polar residues" evidence="1">
    <location>
        <begin position="290"/>
        <end position="299"/>
    </location>
</feature>
<dbReference type="Pfam" id="PF25480">
    <property type="entry name" value="DUF7904"/>
    <property type="match status" value="1"/>
</dbReference>
<evidence type="ECO:0000256" key="1">
    <source>
        <dbReference type="SAM" id="MobiDB-lite"/>
    </source>
</evidence>
<evidence type="ECO:0000313" key="5">
    <source>
        <dbReference type="Proteomes" id="UP000019376"/>
    </source>
</evidence>
<dbReference type="SMART" id="SM00262">
    <property type="entry name" value="GEL"/>
    <property type="match status" value="2"/>
</dbReference>
<dbReference type="Gene3D" id="3.40.20.10">
    <property type="entry name" value="Severin"/>
    <property type="match status" value="3"/>
</dbReference>
<dbReference type="STRING" id="933388.S7Z506"/>
<feature type="domain" description="DUF4045" evidence="2">
    <location>
        <begin position="11"/>
        <end position="767"/>
    </location>
</feature>
<feature type="compositionally biased region" description="Polar residues" evidence="1">
    <location>
        <begin position="445"/>
        <end position="468"/>
    </location>
</feature>
<feature type="compositionally biased region" description="Polar residues" evidence="1">
    <location>
        <begin position="1128"/>
        <end position="1137"/>
    </location>
</feature>
<dbReference type="GO" id="GO:0005546">
    <property type="term" value="F:phosphatidylinositol-4,5-bisphosphate binding"/>
    <property type="evidence" value="ECO:0007669"/>
    <property type="project" value="TreeGrafter"/>
</dbReference>
<feature type="region of interest" description="Disordered" evidence="1">
    <location>
        <begin position="937"/>
        <end position="1238"/>
    </location>
</feature>
<dbReference type="PhylomeDB" id="S7Z506"/>
<feature type="region of interest" description="Disordered" evidence="1">
    <location>
        <begin position="23"/>
        <end position="275"/>
    </location>
</feature>
<dbReference type="GO" id="GO:0005737">
    <property type="term" value="C:cytoplasm"/>
    <property type="evidence" value="ECO:0007669"/>
    <property type="project" value="TreeGrafter"/>
</dbReference>
<evidence type="ECO:0000259" key="3">
    <source>
        <dbReference type="Pfam" id="PF25480"/>
    </source>
</evidence>
<feature type="region of interest" description="Disordered" evidence="1">
    <location>
        <begin position="290"/>
        <end position="685"/>
    </location>
</feature>
<feature type="compositionally biased region" description="Low complexity" evidence="1">
    <location>
        <begin position="988"/>
        <end position="1001"/>
    </location>
</feature>
<dbReference type="OrthoDB" id="6375767at2759"/>
<accession>S7Z506</accession>
<dbReference type="PANTHER" id="PTHR11977">
    <property type="entry name" value="VILLIN"/>
    <property type="match status" value="1"/>
</dbReference>
<dbReference type="EMBL" id="KB644408">
    <property type="protein sequence ID" value="EPS25610.1"/>
    <property type="molecule type" value="Genomic_DNA"/>
</dbReference>
<feature type="compositionally biased region" description="Basic and acidic residues" evidence="1">
    <location>
        <begin position="107"/>
        <end position="120"/>
    </location>
</feature>
<feature type="compositionally biased region" description="Polar residues" evidence="1">
    <location>
        <begin position="90"/>
        <end position="104"/>
    </location>
</feature>
<dbReference type="InterPro" id="IPR029006">
    <property type="entry name" value="ADF-H/Gelsolin-like_dom_sf"/>
</dbReference>
<evidence type="ECO:0000313" key="4">
    <source>
        <dbReference type="EMBL" id="EPS25610.1"/>
    </source>
</evidence>
<feature type="compositionally biased region" description="Polar residues" evidence="1">
    <location>
        <begin position="142"/>
        <end position="196"/>
    </location>
</feature>
<feature type="compositionally biased region" description="Polar residues" evidence="1">
    <location>
        <begin position="345"/>
        <end position="355"/>
    </location>
</feature>
<dbReference type="GO" id="GO:0051014">
    <property type="term" value="P:actin filament severing"/>
    <property type="evidence" value="ECO:0007669"/>
    <property type="project" value="TreeGrafter"/>
</dbReference>
<protein>
    <submittedName>
        <fullName evidence="4">Uncharacterized protein</fullName>
    </submittedName>
</protein>
<dbReference type="Proteomes" id="UP000019376">
    <property type="component" value="Unassembled WGS sequence"/>
</dbReference>
<name>S7Z506_PENO1</name>
<dbReference type="InterPro" id="IPR007122">
    <property type="entry name" value="Villin/Gelsolin"/>
</dbReference>
<feature type="compositionally biased region" description="Low complexity" evidence="1">
    <location>
        <begin position="60"/>
        <end position="77"/>
    </location>
</feature>
<feature type="compositionally biased region" description="Basic and acidic residues" evidence="1">
    <location>
        <begin position="1108"/>
        <end position="1125"/>
    </location>
</feature>
<dbReference type="InterPro" id="IPR057226">
    <property type="entry name" value="DUF7904"/>
</dbReference>
<feature type="region of interest" description="Disordered" evidence="1">
    <location>
        <begin position="764"/>
        <end position="924"/>
    </location>
</feature>
<dbReference type="HOGENOM" id="CLU_001208_0_0_1"/>
<feature type="compositionally biased region" description="Pro residues" evidence="1">
    <location>
        <begin position="672"/>
        <end position="682"/>
    </location>
</feature>
<proteinExistence type="predicted"/>
<feature type="compositionally biased region" description="Polar residues" evidence="1">
    <location>
        <begin position="121"/>
        <end position="133"/>
    </location>
</feature>
<feature type="compositionally biased region" description="Polar residues" evidence="1">
    <location>
        <begin position="1041"/>
        <end position="1078"/>
    </location>
</feature>
<gene>
    <name evidence="4" type="ORF">PDE_00544</name>
</gene>
<feature type="compositionally biased region" description="Low complexity" evidence="1">
    <location>
        <begin position="897"/>
        <end position="915"/>
    </location>
</feature>
<feature type="compositionally biased region" description="Polar residues" evidence="1">
    <location>
        <begin position="644"/>
        <end position="654"/>
    </location>
</feature>
<feature type="compositionally biased region" description="Basic and acidic residues" evidence="1">
    <location>
        <begin position="23"/>
        <end position="59"/>
    </location>
</feature>
<feature type="compositionally biased region" description="Polar residues" evidence="1">
    <location>
        <begin position="863"/>
        <end position="875"/>
    </location>
</feature>
<keyword evidence="5" id="KW-1185">Reference proteome</keyword>
<feature type="compositionally biased region" description="Basic and acidic residues" evidence="1">
    <location>
        <begin position="609"/>
        <end position="620"/>
    </location>
</feature>
<dbReference type="SUPFAM" id="SSF55753">
    <property type="entry name" value="Actin depolymerizing proteins"/>
    <property type="match status" value="3"/>
</dbReference>
<dbReference type="PANTHER" id="PTHR11977:SF133">
    <property type="entry name" value="DUF4045 DOMAIN-CONTAINING PROTEIN"/>
    <property type="match status" value="1"/>
</dbReference>
<dbReference type="GO" id="GO:0051016">
    <property type="term" value="P:barbed-end actin filament capping"/>
    <property type="evidence" value="ECO:0007669"/>
    <property type="project" value="TreeGrafter"/>
</dbReference>
<feature type="compositionally biased region" description="Polar residues" evidence="1">
    <location>
        <begin position="372"/>
        <end position="386"/>
    </location>
</feature>
<feature type="compositionally biased region" description="Polar residues" evidence="1">
    <location>
        <begin position="1002"/>
        <end position="1016"/>
    </location>
</feature>
<feature type="domain" description="DUF7904" evidence="3">
    <location>
        <begin position="1296"/>
        <end position="1392"/>
    </location>
</feature>
<dbReference type="GO" id="GO:0015629">
    <property type="term" value="C:actin cytoskeleton"/>
    <property type="evidence" value="ECO:0007669"/>
    <property type="project" value="TreeGrafter"/>
</dbReference>
<feature type="compositionally biased region" description="Low complexity" evidence="1">
    <location>
        <begin position="1079"/>
        <end position="1096"/>
    </location>
</feature>
<feature type="compositionally biased region" description="Low complexity" evidence="1">
    <location>
        <begin position="568"/>
        <end position="593"/>
    </location>
</feature>
<feature type="compositionally biased region" description="Basic residues" evidence="1">
    <location>
        <begin position="974"/>
        <end position="985"/>
    </location>
</feature>
<dbReference type="GO" id="GO:0008154">
    <property type="term" value="P:actin polymerization or depolymerization"/>
    <property type="evidence" value="ECO:0007669"/>
    <property type="project" value="TreeGrafter"/>
</dbReference>
<evidence type="ECO:0000259" key="2">
    <source>
        <dbReference type="Pfam" id="PF13254"/>
    </source>
</evidence>
<feature type="compositionally biased region" description="Low complexity" evidence="1">
    <location>
        <begin position="356"/>
        <end position="367"/>
    </location>
</feature>
<dbReference type="Pfam" id="PF13254">
    <property type="entry name" value="DUF4045"/>
    <property type="match status" value="1"/>
</dbReference>
<dbReference type="eggNOG" id="KOG0443">
    <property type="taxonomic scope" value="Eukaryota"/>
</dbReference>
<feature type="compositionally biased region" description="Low complexity" evidence="1">
    <location>
        <begin position="1147"/>
        <end position="1158"/>
    </location>
</feature>
<sequence length="1657" mass="178895">MTVPANPDGAEDVNDFLQRIRELGENRDKHDEERTKKLEEEIMQGRKERQARRAERARSIAESPTLSAFRLSASSLSQVSAIEPPEQLEPTLQTSDLDTTTPFSLSEARDQPVTDQRRNSTQENGLSSPTRTVPSMPRSRAGTLSWQQRPSSRGLGSTSPGATSPSRSSHLRNASTASDTPELSRAQIAQSLSSKDPSWFRQTPDRGAGSPALRKPESRSQSPSDLGPARQLPGLTRPSTAEAETPEEAETRPPSAPQTASLIGDSKRFSSVSSVASVSALASPIALTNSIKLDPSQSDTTHDHVLPSPTQRRMSPERTRSTSPTKGMGGFVQSAMMRRSDSVSKRWSAQLPQGLSRSNSIRSNRSSVAGPSISTNVSDLSPLKTTRLTEDLAPAPPPQRPSSSHGDVRPPPQDSTERPKTPSTPSHETRAERSPNRPSHFAHSRSASSMTADSVTVDTSSGPFTSRTMDPRRWSPTKATWLESALNRPESPRAQKPPPPEQPSWVRDRQNRASVDIGRLNNFKEVTPIGLMRTPPPGGHFQKPSVSGTSAILGVSEATPAPQDTEPESSPSSPVPAPLAVSTPVTAESEPSPAASPVPAPQKQAAVSSEKEVQDVDSKSETSAPLALSPSEQNDKPEELKVQLQKNPGQTFTRKSPPPPLATKPNFSLPLREPPLSKPKPQSPVIDFRANLRKREVTKETGPQAEPEFKNMFGKLRKAETRNYVAPDELKGNILRGKAALNNTGGPVKTQRVDELKDSILKRKEEMKAGGGTIRRNTLEEKDAPPVPVPEAIAKRQSIASTASSKREDDNSNAIAKALDPPSSVLEKRRSPPPPARRSVDIALPDPRLAVVGGLNGEPRSSKPISQNSEDQQAQVGARATGAEDAPPNLETRRESASSLRGLPSSRRSIPTSPIVNPYAPAKGNLASRINPALAGILSRGAPPVGDSSPRDTTFSASPDTSPTPPAAPLTHMTKARARGPKRRLPGASAAPSASASIPSAQDTTEVGANSTSEVKSSQPLPESEVSSEPPLGNLHKESSVSDTESAQAVSPITNQHSPGLRVSLQNTANQATQFRPDSTTLLSPTSPLSPVSLLSMPDANLGASPSDHSDKENFIDPETDHSKDVTPASSPISVRTSFPPKPSPSPSLALSSSPSTPVARPQWVQTPRYSSPSSPSPLRSSINDKHVITPATPPQKPLPDVSVAASSPHSKALPSPPVPAKQASTTLNKPKHSHQLSRKMSAPSLVAQAAEAHDIMAVFFKSFPNPKHRMHIDPQLMLTKEVETAKLRTIKHFTWELTGDGKRYELPINQEYVLYEGSMYLCLHGYETQGQTGTEVYLWCGDDVSEAALEAGQIYARKISRENSCKLAVIRQGKEPVRFIQALGGIIITRRGASSRSNSSALYMLCGRKHLGQMAFDEVDYSLRSLCSGFPFVISAPFGKLYLWKGRGSGPEETGAARLISMDLGLTGEFEECDEGEEPEWFFEDFAGSHEGNPLLSSTYWALKPKYPQFRARLLRVDHELAQPTRFWMRRPGTGSPVIRPNDSVQEIEPFCCRDVTAKGVYVLDTFFEIYVIVGDQASHKAADFSSAVVFAHEYGILAASLQDRPFIPKSFVSLGGIPDRCQSAFRKWISHRVGAPCVFPLDVVIEAIRSPGRVD</sequence>
<feature type="compositionally biased region" description="Low complexity" evidence="1">
    <location>
        <begin position="1017"/>
        <end position="1031"/>
    </location>
</feature>
<organism evidence="4 5">
    <name type="scientific">Penicillium oxalicum (strain 114-2 / CGMCC 5302)</name>
    <name type="common">Penicillium decumbens</name>
    <dbReference type="NCBI Taxonomy" id="933388"/>
    <lineage>
        <taxon>Eukaryota</taxon>
        <taxon>Fungi</taxon>
        <taxon>Dikarya</taxon>
        <taxon>Ascomycota</taxon>
        <taxon>Pezizomycotina</taxon>
        <taxon>Eurotiomycetes</taxon>
        <taxon>Eurotiomycetidae</taxon>
        <taxon>Eurotiales</taxon>
        <taxon>Aspergillaceae</taxon>
        <taxon>Penicillium</taxon>
    </lineage>
</organism>
<reference evidence="4 5" key="1">
    <citation type="journal article" date="2013" name="PLoS ONE">
        <title>Genomic and secretomic analyses reveal unique features of the lignocellulolytic enzyme system of Penicillium decumbens.</title>
        <authorList>
            <person name="Liu G."/>
            <person name="Zhang L."/>
            <person name="Wei X."/>
            <person name="Zou G."/>
            <person name="Qin Y."/>
            <person name="Ma L."/>
            <person name="Li J."/>
            <person name="Zheng H."/>
            <person name="Wang S."/>
            <person name="Wang C."/>
            <person name="Xun L."/>
            <person name="Zhao G.-P."/>
            <person name="Zhou Z."/>
            <person name="Qu Y."/>
        </authorList>
    </citation>
    <scope>NUCLEOTIDE SEQUENCE [LARGE SCALE GENOMIC DNA]</scope>
    <source>
        <strain evidence="5">114-2 / CGMCC 5302</strain>
    </source>
</reference>
<dbReference type="InterPro" id="IPR025118">
    <property type="entry name" value="DUF4045"/>
</dbReference>